<dbReference type="InterPro" id="IPR012902">
    <property type="entry name" value="N_methyl_site"/>
</dbReference>
<protein>
    <submittedName>
        <fullName evidence="2">MSHA pilin protein MshC</fullName>
    </submittedName>
</protein>
<gene>
    <name evidence="2" type="ORF">SAMN03097708_02798</name>
</gene>
<keyword evidence="1" id="KW-1133">Transmembrane helix</keyword>
<proteinExistence type="predicted"/>
<dbReference type="AlphaFoldDB" id="A0A1G5QUA3"/>
<name>A0A1G5QUA3_9GAMM</name>
<dbReference type="STRING" id="415747.SAMN03097708_02798"/>
<dbReference type="SUPFAM" id="SSF54523">
    <property type="entry name" value="Pili subunits"/>
    <property type="match status" value="1"/>
</dbReference>
<accession>A0A1G5QUA3</accession>
<evidence type="ECO:0000313" key="3">
    <source>
        <dbReference type="Proteomes" id="UP000199648"/>
    </source>
</evidence>
<keyword evidence="1" id="KW-0812">Transmembrane</keyword>
<sequence>MKVPSRMHGFTLVELIIIVILLGILAVYAAPRLGGLSSYTLAASRSELLEAIRYAQEASMASVDHQYQIDTGGANKYRVRAYDLDNNNYSNVTSPLTGSSPFVADSGDWSGVSASVLTLSFDSRGYPCANVAPCTTPMTTTRTITVSSGGSRTITIEPITGFAYAN</sequence>
<keyword evidence="1" id="KW-0472">Membrane</keyword>
<organism evidence="2 3">
    <name type="scientific">Thiohalomonas denitrificans</name>
    <dbReference type="NCBI Taxonomy" id="415747"/>
    <lineage>
        <taxon>Bacteria</taxon>
        <taxon>Pseudomonadati</taxon>
        <taxon>Pseudomonadota</taxon>
        <taxon>Gammaproteobacteria</taxon>
        <taxon>Thiohalomonadales</taxon>
        <taxon>Thiohalomonadaceae</taxon>
        <taxon>Thiohalomonas</taxon>
    </lineage>
</organism>
<reference evidence="2 3" key="1">
    <citation type="submission" date="2016-10" db="EMBL/GenBank/DDBJ databases">
        <authorList>
            <person name="de Groot N.N."/>
        </authorList>
    </citation>
    <scope>NUCLEOTIDE SEQUENCE [LARGE SCALE GENOMIC DNA]</scope>
    <source>
        <strain evidence="2 3">HLD2</strain>
    </source>
</reference>
<dbReference type="EMBL" id="FMWD01000009">
    <property type="protein sequence ID" value="SCZ65168.1"/>
    <property type="molecule type" value="Genomic_DNA"/>
</dbReference>
<feature type="transmembrane region" description="Helical" evidence="1">
    <location>
        <begin position="12"/>
        <end position="30"/>
    </location>
</feature>
<evidence type="ECO:0000256" key="1">
    <source>
        <dbReference type="SAM" id="Phobius"/>
    </source>
</evidence>
<dbReference type="RefSeq" id="WP_092998393.1">
    <property type="nucleotide sequence ID" value="NZ_FMWD01000009.1"/>
</dbReference>
<evidence type="ECO:0000313" key="2">
    <source>
        <dbReference type="EMBL" id="SCZ65168.1"/>
    </source>
</evidence>
<dbReference type="Proteomes" id="UP000199648">
    <property type="component" value="Unassembled WGS sequence"/>
</dbReference>
<keyword evidence="3" id="KW-1185">Reference proteome</keyword>
<dbReference type="Pfam" id="PF07963">
    <property type="entry name" value="N_methyl"/>
    <property type="match status" value="1"/>
</dbReference>
<dbReference type="InterPro" id="IPR045584">
    <property type="entry name" value="Pilin-like"/>
</dbReference>
<dbReference type="Gene3D" id="3.30.700.10">
    <property type="entry name" value="Glycoprotein, Type 4 Pilin"/>
    <property type="match status" value="1"/>
</dbReference>